<evidence type="ECO:0000256" key="1">
    <source>
        <dbReference type="SAM" id="MobiDB-lite"/>
    </source>
</evidence>
<accession>A0A292Q721</accession>
<organism evidence="2 3">
    <name type="scientific">Tuber aestivum</name>
    <name type="common">summer truffle</name>
    <dbReference type="NCBI Taxonomy" id="59557"/>
    <lineage>
        <taxon>Eukaryota</taxon>
        <taxon>Fungi</taxon>
        <taxon>Dikarya</taxon>
        <taxon>Ascomycota</taxon>
        <taxon>Pezizomycotina</taxon>
        <taxon>Pezizomycetes</taxon>
        <taxon>Pezizales</taxon>
        <taxon>Tuberaceae</taxon>
        <taxon>Tuber</taxon>
    </lineage>
</organism>
<feature type="region of interest" description="Disordered" evidence="1">
    <location>
        <begin position="167"/>
        <end position="539"/>
    </location>
</feature>
<evidence type="ECO:0000313" key="3">
    <source>
        <dbReference type="Proteomes" id="UP001412239"/>
    </source>
</evidence>
<dbReference type="Proteomes" id="UP001412239">
    <property type="component" value="Unassembled WGS sequence"/>
</dbReference>
<feature type="compositionally biased region" description="Basic and acidic residues" evidence="1">
    <location>
        <begin position="526"/>
        <end position="539"/>
    </location>
</feature>
<feature type="compositionally biased region" description="Polar residues" evidence="1">
    <location>
        <begin position="339"/>
        <end position="351"/>
    </location>
</feature>
<protein>
    <submittedName>
        <fullName evidence="2">Uncharacterized protein</fullName>
    </submittedName>
</protein>
<reference evidence="2" key="1">
    <citation type="submission" date="2015-10" db="EMBL/GenBank/DDBJ databases">
        <authorList>
            <person name="Regsiter A."/>
            <person name="william w."/>
        </authorList>
    </citation>
    <scope>NUCLEOTIDE SEQUENCE</scope>
    <source>
        <strain evidence="2">Montdore</strain>
    </source>
</reference>
<gene>
    <name evidence="2" type="ORF">GSTUAT00000315001</name>
</gene>
<feature type="compositionally biased region" description="Pro residues" evidence="1">
    <location>
        <begin position="483"/>
        <end position="493"/>
    </location>
</feature>
<evidence type="ECO:0000313" key="2">
    <source>
        <dbReference type="EMBL" id="CUS15612.1"/>
    </source>
</evidence>
<proteinExistence type="predicted"/>
<feature type="compositionally biased region" description="Pro residues" evidence="1">
    <location>
        <begin position="208"/>
        <end position="232"/>
    </location>
</feature>
<keyword evidence="3" id="KW-1185">Reference proteome</keyword>
<feature type="compositionally biased region" description="Low complexity" evidence="1">
    <location>
        <begin position="176"/>
        <end position="194"/>
    </location>
</feature>
<feature type="compositionally biased region" description="Polar residues" evidence="1">
    <location>
        <begin position="358"/>
        <end position="375"/>
    </location>
</feature>
<feature type="region of interest" description="Disordered" evidence="1">
    <location>
        <begin position="45"/>
        <end position="72"/>
    </location>
</feature>
<feature type="compositionally biased region" description="Basic and acidic residues" evidence="1">
    <location>
        <begin position="443"/>
        <end position="453"/>
    </location>
</feature>
<sequence>MTTPHRGLPPPPAMALPSPTQTPSGLGPLPPQWHNSEDIVRVWLLGKTEEERRKTEEERRKAEEEKTKQEKIREDTRKLDLEMLRESSRILIPPPLIPIVLAGGGALKGAGGEWLNDYISQHMGHLIQQQQQMVQQQPQQPQVHQMPSVQHCTQAPTLRRETRVIPQQGVGPAPHPQQMGPPQQAGMVPPQAAQAPPPLPPSQGYSPAYPPPPGGPRGGPQQPPPPPPPPPVQQSGPHSRLPKLDTGDQRHAPHQPPMPTGMPPTQMGGHPVGPPIPQHTPHSSQQPPTQPETPVSQSPSIFFHHWHPPHSSNVGTSTPVQATASPQGQLGSPFGRPPQANQSTVAEYTNSPKKRKTSTQQGPSATAPQSFSPSFPATPLPASTPRTRRGHSRNRSDTAGSGTRGYEPYPKAAPRGHRRSIGEGPAHEGGPPSSGNGGGGPHHPHDQHQREQHQQQQLQQHQHQQHQQQQQQHQQHQQHQPHQRPPSVPPPPLSQHRPFSPKSEGRRETYQPQATSQPPPSEGGEGDSRSKSRNSNGRD</sequence>
<feature type="compositionally biased region" description="Basic and acidic residues" evidence="1">
    <location>
        <begin position="242"/>
        <end position="251"/>
    </location>
</feature>
<dbReference type="AlphaFoldDB" id="A0A292Q721"/>
<feature type="compositionally biased region" description="Low complexity" evidence="1">
    <location>
        <begin position="279"/>
        <end position="300"/>
    </location>
</feature>
<feature type="compositionally biased region" description="Polar residues" evidence="1">
    <location>
        <begin position="310"/>
        <end position="330"/>
    </location>
</feature>
<feature type="region of interest" description="Disordered" evidence="1">
    <location>
        <begin position="1"/>
        <end position="33"/>
    </location>
</feature>
<name>A0A292Q721_9PEZI</name>
<feature type="compositionally biased region" description="Low complexity" evidence="1">
    <location>
        <begin position="454"/>
        <end position="480"/>
    </location>
</feature>
<feature type="compositionally biased region" description="Basic and acidic residues" evidence="1">
    <location>
        <begin position="47"/>
        <end position="72"/>
    </location>
</feature>
<dbReference type="EMBL" id="LN890945">
    <property type="protein sequence ID" value="CUS15612.1"/>
    <property type="molecule type" value="Genomic_DNA"/>
</dbReference>